<organism evidence="2 3">
    <name type="scientific">Penicillium nordicum</name>
    <dbReference type="NCBI Taxonomy" id="229535"/>
    <lineage>
        <taxon>Eukaryota</taxon>
        <taxon>Fungi</taxon>
        <taxon>Dikarya</taxon>
        <taxon>Ascomycota</taxon>
        <taxon>Pezizomycotina</taxon>
        <taxon>Eurotiomycetes</taxon>
        <taxon>Eurotiomycetidae</taxon>
        <taxon>Eurotiales</taxon>
        <taxon>Aspergillaceae</taxon>
        <taxon>Penicillium</taxon>
    </lineage>
</organism>
<sequence length="185" mass="20831">MLEKTYPRRHQIEPPHALLPSARSQTETLPPCLQSTYHIPKTKQKQNAKTPTESNVLGVFSFSQKQTAKASAEQSKTSTTNTKAMFLGGFLFSQKQTAKASTEQNKTSKPRKQRREEVGRKSKSEERGSQPVKKKRGHRIWAISGSIRRTSHKRTGAQAQYRMLVQGMGSRTPTEGRSHRGGRSR</sequence>
<evidence type="ECO:0000313" key="3">
    <source>
        <dbReference type="Proteomes" id="UP000037696"/>
    </source>
</evidence>
<feature type="region of interest" description="Disordered" evidence="1">
    <location>
        <begin position="95"/>
        <end position="185"/>
    </location>
</feature>
<feature type="compositionally biased region" description="Polar residues" evidence="1">
    <location>
        <begin position="95"/>
        <end position="107"/>
    </location>
</feature>
<gene>
    <name evidence="2" type="ORF">ACN38_g2260</name>
</gene>
<accession>A0A0M8P792</accession>
<reference evidence="2 3" key="1">
    <citation type="submission" date="2015-08" db="EMBL/GenBank/DDBJ databases">
        <title>Genome sequencing of Penicillium nordicum.</title>
        <authorList>
            <person name="Nguyen H.D."/>
            <person name="Seifert K.A."/>
        </authorList>
    </citation>
    <scope>NUCLEOTIDE SEQUENCE [LARGE SCALE GENOMIC DNA]</scope>
    <source>
        <strain evidence="2 3">DAOMC 185683</strain>
    </source>
</reference>
<feature type="compositionally biased region" description="Basic and acidic residues" evidence="1">
    <location>
        <begin position="1"/>
        <end position="13"/>
    </location>
</feature>
<proteinExistence type="predicted"/>
<name>A0A0M8P792_9EURO</name>
<dbReference type="Proteomes" id="UP000037696">
    <property type="component" value="Unassembled WGS sequence"/>
</dbReference>
<keyword evidence="3" id="KW-1185">Reference proteome</keyword>
<feature type="compositionally biased region" description="Basic and acidic residues" evidence="1">
    <location>
        <begin position="114"/>
        <end position="128"/>
    </location>
</feature>
<protein>
    <submittedName>
        <fullName evidence="2">Uncharacterized protein</fullName>
    </submittedName>
</protein>
<comment type="caution">
    <text evidence="2">The sequence shown here is derived from an EMBL/GenBank/DDBJ whole genome shotgun (WGS) entry which is preliminary data.</text>
</comment>
<feature type="region of interest" description="Disordered" evidence="1">
    <location>
        <begin position="1"/>
        <end position="27"/>
    </location>
</feature>
<evidence type="ECO:0000313" key="2">
    <source>
        <dbReference type="EMBL" id="KOS46776.1"/>
    </source>
</evidence>
<evidence type="ECO:0000256" key="1">
    <source>
        <dbReference type="SAM" id="MobiDB-lite"/>
    </source>
</evidence>
<dbReference type="AlphaFoldDB" id="A0A0M8P792"/>
<dbReference type="EMBL" id="LHQQ01000024">
    <property type="protein sequence ID" value="KOS46776.1"/>
    <property type="molecule type" value="Genomic_DNA"/>
</dbReference>